<accession>A0A9X4EVZ4</accession>
<dbReference type="Proteomes" id="UP001140979">
    <property type="component" value="Unassembled WGS sequence"/>
</dbReference>
<dbReference type="RefSeq" id="WP_274683599.1">
    <property type="nucleotide sequence ID" value="NZ_JAKNBA010000028.1"/>
</dbReference>
<dbReference type="EMBL" id="JAKNBA010000028">
    <property type="protein sequence ID" value="MDE1243384.1"/>
    <property type="molecule type" value="Genomic_DNA"/>
</dbReference>
<protein>
    <recommendedName>
        <fullName evidence="1">Alpha-glutamyl/putrescinyl thymine pyrophosphorylase clade 3 domain-containing protein</fullName>
    </recommendedName>
</protein>
<evidence type="ECO:0000259" key="1">
    <source>
        <dbReference type="Pfam" id="PF18746"/>
    </source>
</evidence>
<dbReference type="Pfam" id="PF18746">
    <property type="entry name" value="aGPT-Pplase3"/>
    <property type="match status" value="1"/>
</dbReference>
<evidence type="ECO:0000313" key="3">
    <source>
        <dbReference type="Proteomes" id="UP001140979"/>
    </source>
</evidence>
<organism evidence="2 3">
    <name type="scientific">Vibrio aestuarianus</name>
    <dbReference type="NCBI Taxonomy" id="28171"/>
    <lineage>
        <taxon>Bacteria</taxon>
        <taxon>Pseudomonadati</taxon>
        <taxon>Pseudomonadota</taxon>
        <taxon>Gammaproteobacteria</taxon>
        <taxon>Vibrionales</taxon>
        <taxon>Vibrionaceae</taxon>
        <taxon>Vibrio</taxon>
    </lineage>
</organism>
<evidence type="ECO:0000313" key="2">
    <source>
        <dbReference type="EMBL" id="MDE1243384.1"/>
    </source>
</evidence>
<feature type="domain" description="Alpha-glutamyl/putrescinyl thymine pyrophosphorylase clade 3" evidence="1">
    <location>
        <begin position="35"/>
        <end position="315"/>
    </location>
</feature>
<name>A0A9X4EVZ4_9VIBR</name>
<proteinExistence type="predicted"/>
<sequence length="316" mass="36366">MKIKKHKDLNLFIDAIKSYERDNSELKGLTCNDSYETLAKQLIDSVRRIEYVKVIGERDISALRCNPHSDLFDPLRAAWKHKFEGNLNEACWLIFLSTHFGKHSKCGWKLCADIYGGLGTTVWTWDKITSDFDAFDKWFKGASLEMSRDRVSRKFGNHRKYESLRYDSNRPIQKVFKSYLDWVGGSNDHEVRFWEASTEKSTSNPAILFDTLYRSMKSVISFGRTAKFDYLTMLAKFDIVDIDPLTLYLTGATGPRDGVNLLFYGKKSSDDTAVMLNEKINELAEDLPISKLSSQVLEDALCNWQKSPDKYIYFGG</sequence>
<dbReference type="InterPro" id="IPR041271">
    <property type="entry name" value="AGPT-Pplase3"/>
</dbReference>
<reference evidence="2" key="1">
    <citation type="submission" date="2022-02" db="EMBL/GenBank/DDBJ databases">
        <title>Emergence and expansion in Europe of a Vibrio aestuarianus clonal complex pathogenic for oysters.</title>
        <authorList>
            <person name="Mesnil A."/>
            <person name="Travers M.-A."/>
        </authorList>
    </citation>
    <scope>NUCLEOTIDE SEQUENCE</scope>
    <source>
        <strain evidence="2">19_064_11T1</strain>
    </source>
</reference>
<dbReference type="AlphaFoldDB" id="A0A9X4EVZ4"/>
<gene>
    <name evidence="2" type="ORF">L9W94_14720</name>
</gene>
<comment type="caution">
    <text evidence="2">The sequence shown here is derived from an EMBL/GenBank/DDBJ whole genome shotgun (WGS) entry which is preliminary data.</text>
</comment>